<name>A0ABT6W5W5_9ACTN</name>
<gene>
    <name evidence="1" type="ORF">POF43_025630</name>
</gene>
<reference evidence="1 2" key="1">
    <citation type="submission" date="2023-05" db="EMBL/GenBank/DDBJ databases">
        <title>Streptantibioticus silvisoli sp. nov., acidotolerant actinomycetes 1 from pine litter.</title>
        <authorList>
            <person name="Swiecimska M."/>
            <person name="Golinska P."/>
            <person name="Sangal V."/>
            <person name="Wachnowicz B."/>
            <person name="Goodfellow M."/>
        </authorList>
    </citation>
    <scope>NUCLEOTIDE SEQUENCE [LARGE SCALE GENOMIC DNA]</scope>
    <source>
        <strain evidence="1 2">SL54</strain>
    </source>
</reference>
<evidence type="ECO:0008006" key="3">
    <source>
        <dbReference type="Google" id="ProtNLM"/>
    </source>
</evidence>
<evidence type="ECO:0000313" key="1">
    <source>
        <dbReference type="EMBL" id="MDI5966069.1"/>
    </source>
</evidence>
<proteinExistence type="predicted"/>
<dbReference type="EMBL" id="JAAGKO020000045">
    <property type="protein sequence ID" value="MDI5966069.1"/>
    <property type="molecule type" value="Genomic_DNA"/>
</dbReference>
<comment type="caution">
    <text evidence="1">The sequence shown here is derived from an EMBL/GenBank/DDBJ whole genome shotgun (WGS) entry which is preliminary data.</text>
</comment>
<keyword evidence="2" id="KW-1185">Reference proteome</keyword>
<protein>
    <recommendedName>
        <fullName evidence="3">Aminoglycoside phosphotransferase domain-containing protein</fullName>
    </recommendedName>
</protein>
<organism evidence="1 2">
    <name type="scientific">Streptantibioticus silvisoli</name>
    <dbReference type="NCBI Taxonomy" id="2705255"/>
    <lineage>
        <taxon>Bacteria</taxon>
        <taxon>Bacillati</taxon>
        <taxon>Actinomycetota</taxon>
        <taxon>Actinomycetes</taxon>
        <taxon>Kitasatosporales</taxon>
        <taxon>Streptomycetaceae</taxon>
        <taxon>Streptantibioticus</taxon>
    </lineage>
</organism>
<dbReference type="RefSeq" id="WP_271325649.1">
    <property type="nucleotide sequence ID" value="NZ_JAAGKO020000045.1"/>
</dbReference>
<sequence>MTTPATAGEALAGLARTRDNRPAEVLDEATAIRRLYGLLDRHHPGEPAARGSLRLLARNSGTTVAAIGVPPIAVLKVHADPERYQGEALAYALTAPTPVIPDLICADDVSRSLLIPYLPRPVDWSEDRVPHDLVTAVAAVHCASAHYDDATAEATTSLRIDHQAAVPAWITDRHAWTDVLALCGEAHGSGHVPLGHLDLKPDHLRRRADGSPALLDIETLRPDITGLIDLISLPAVLRQAGHSVPAPYLLNLYAEATGWHGARWTAQLLRTALRAYQSATALATLDGLAD</sequence>
<dbReference type="Proteomes" id="UP001156398">
    <property type="component" value="Unassembled WGS sequence"/>
</dbReference>
<accession>A0ABT6W5W5</accession>
<evidence type="ECO:0000313" key="2">
    <source>
        <dbReference type="Proteomes" id="UP001156398"/>
    </source>
</evidence>